<evidence type="ECO:0000313" key="8">
    <source>
        <dbReference type="EMBL" id="HHK68422.1"/>
    </source>
</evidence>
<protein>
    <submittedName>
        <fullName evidence="8">Glycosyltransferase</fullName>
    </submittedName>
</protein>
<feature type="transmembrane region" description="Helical" evidence="6">
    <location>
        <begin position="6"/>
        <end position="26"/>
    </location>
</feature>
<evidence type="ECO:0000259" key="7">
    <source>
        <dbReference type="Pfam" id="PF00535"/>
    </source>
</evidence>
<dbReference type="PANTHER" id="PTHR43646">
    <property type="entry name" value="GLYCOSYLTRANSFERASE"/>
    <property type="match status" value="1"/>
</dbReference>
<keyword evidence="6" id="KW-0812">Transmembrane</keyword>
<evidence type="ECO:0000256" key="1">
    <source>
        <dbReference type="ARBA" id="ARBA00004236"/>
    </source>
</evidence>
<dbReference type="EMBL" id="DRWN01000031">
    <property type="protein sequence ID" value="HHK68422.1"/>
    <property type="molecule type" value="Genomic_DNA"/>
</dbReference>
<proteinExistence type="predicted"/>
<evidence type="ECO:0000256" key="4">
    <source>
        <dbReference type="ARBA" id="ARBA00022679"/>
    </source>
</evidence>
<comment type="caution">
    <text evidence="8">The sequence shown here is derived from an EMBL/GenBank/DDBJ whole genome shotgun (WGS) entry which is preliminary data.</text>
</comment>
<evidence type="ECO:0000256" key="3">
    <source>
        <dbReference type="ARBA" id="ARBA00022676"/>
    </source>
</evidence>
<dbReference type="SUPFAM" id="SSF53448">
    <property type="entry name" value="Nucleotide-diphospho-sugar transferases"/>
    <property type="match status" value="1"/>
</dbReference>
<reference evidence="8" key="1">
    <citation type="journal article" date="2020" name="mSystems">
        <title>Genome- and Community-Level Interaction Insights into Carbon Utilization and Element Cycling Functions of Hydrothermarchaeota in Hydrothermal Sediment.</title>
        <authorList>
            <person name="Zhou Z."/>
            <person name="Liu Y."/>
            <person name="Xu W."/>
            <person name="Pan J."/>
            <person name="Luo Z.H."/>
            <person name="Li M."/>
        </authorList>
    </citation>
    <scope>NUCLEOTIDE SEQUENCE [LARGE SCALE GENOMIC DNA]</scope>
    <source>
        <strain evidence="8">SpSt-1056</strain>
    </source>
</reference>
<dbReference type="GO" id="GO:0005886">
    <property type="term" value="C:plasma membrane"/>
    <property type="evidence" value="ECO:0007669"/>
    <property type="project" value="UniProtKB-SubCell"/>
</dbReference>
<keyword evidence="2" id="KW-1003">Cell membrane</keyword>
<name>A0A7C5L7S8_CALS0</name>
<organism evidence="8">
    <name type="scientific">Caldiarchaeum subterraneum</name>
    <dbReference type="NCBI Taxonomy" id="311458"/>
    <lineage>
        <taxon>Archaea</taxon>
        <taxon>Nitrososphaerota</taxon>
        <taxon>Candidatus Caldarchaeales</taxon>
        <taxon>Candidatus Caldarchaeaceae</taxon>
        <taxon>Candidatus Caldarchaeum</taxon>
    </lineage>
</organism>
<feature type="transmembrane region" description="Helical" evidence="6">
    <location>
        <begin position="333"/>
        <end position="355"/>
    </location>
</feature>
<accession>A0A7C5L7S8</accession>
<dbReference type="Gene3D" id="3.90.550.10">
    <property type="entry name" value="Spore Coat Polysaccharide Biosynthesis Protein SpsA, Chain A"/>
    <property type="match status" value="1"/>
</dbReference>
<feature type="domain" description="Glycosyltransferase 2-like" evidence="7">
    <location>
        <begin position="50"/>
        <end position="215"/>
    </location>
</feature>
<keyword evidence="3" id="KW-0328">Glycosyltransferase</keyword>
<evidence type="ECO:0000256" key="2">
    <source>
        <dbReference type="ARBA" id="ARBA00022475"/>
    </source>
</evidence>
<keyword evidence="4 8" id="KW-0808">Transferase</keyword>
<evidence type="ECO:0000256" key="5">
    <source>
        <dbReference type="ARBA" id="ARBA00023136"/>
    </source>
</evidence>
<dbReference type="CDD" id="cd00761">
    <property type="entry name" value="Glyco_tranf_GTA_type"/>
    <property type="match status" value="1"/>
</dbReference>
<dbReference type="GO" id="GO:0016757">
    <property type="term" value="F:glycosyltransferase activity"/>
    <property type="evidence" value="ECO:0007669"/>
    <property type="project" value="UniProtKB-KW"/>
</dbReference>
<evidence type="ECO:0000256" key="6">
    <source>
        <dbReference type="SAM" id="Phobius"/>
    </source>
</evidence>
<keyword evidence="5 6" id="KW-0472">Membrane</keyword>
<dbReference type="PANTHER" id="PTHR43646:SF2">
    <property type="entry name" value="GLYCOSYLTRANSFERASE 2-LIKE DOMAIN-CONTAINING PROTEIN"/>
    <property type="match status" value="1"/>
</dbReference>
<dbReference type="Pfam" id="PF00535">
    <property type="entry name" value="Glycos_transf_2"/>
    <property type="match status" value="1"/>
</dbReference>
<feature type="transmembrane region" description="Helical" evidence="6">
    <location>
        <begin position="285"/>
        <end position="302"/>
    </location>
</feature>
<sequence length="384" mass="42715">MNELLDISSTAIAGFFAATWAVLFIAKMRIFQAVGNLRSYAPISFDDKVSVIVPVRNEEKTIGRCIHSLLSQTGCSKELIVVDDHSTDSTWEIVKQFSAFDVKAVRAGDPPDGWVGKTWACNTGFQNSTGKWLLFTDADTEFSNEALARALNAAKTLNVDMLTLYPRLRFASLLHKTIMPLLLTGLYFLARPHRISEDGSAFAFGSFILMSRQAYQMLGGHAAVKNTILEDRAIAVRAKRAGLHMAFIDATQMLTASWNDDSKSLWNGMLRLFIPLSLKANFKQFVTYFILAAACLTMPVAVLLTGNYVGWMVCYVSAGLVLGHEARRHRASIMYGFLWPVGVATLTLVLLVAFYKSRRRPTVSWRGRNYVISMGEIHEVASVY</sequence>
<gene>
    <name evidence="8" type="ORF">ENM11_04615</name>
</gene>
<dbReference type="InterPro" id="IPR001173">
    <property type="entry name" value="Glyco_trans_2-like"/>
</dbReference>
<dbReference type="AlphaFoldDB" id="A0A7C5L7S8"/>
<comment type="subcellular location">
    <subcellularLocation>
        <location evidence="1">Cell membrane</location>
    </subcellularLocation>
</comment>
<dbReference type="InterPro" id="IPR029044">
    <property type="entry name" value="Nucleotide-diphossugar_trans"/>
</dbReference>
<keyword evidence="6" id="KW-1133">Transmembrane helix</keyword>